<feature type="compositionally biased region" description="Basic residues" evidence="2">
    <location>
        <begin position="46"/>
        <end position="55"/>
    </location>
</feature>
<proteinExistence type="predicted"/>
<feature type="compositionally biased region" description="Basic and acidic residues" evidence="2">
    <location>
        <begin position="36"/>
        <end position="45"/>
    </location>
</feature>
<evidence type="ECO:0000313" key="4">
    <source>
        <dbReference type="Proteomes" id="UP000060602"/>
    </source>
</evidence>
<evidence type="ECO:0000313" key="3">
    <source>
        <dbReference type="EMBL" id="AUZ18249.1"/>
    </source>
</evidence>
<dbReference type="AlphaFoldDB" id="A0A2L0PUE2"/>
<dbReference type="RefSeq" id="WP_104021821.1">
    <property type="nucleotide sequence ID" value="NZ_CP014060.2"/>
</dbReference>
<accession>A0A2L0PUE2</accession>
<dbReference type="Proteomes" id="UP000060602">
    <property type="component" value="Chromosome"/>
</dbReference>
<feature type="region of interest" description="Disordered" evidence="2">
    <location>
        <begin position="36"/>
        <end position="55"/>
    </location>
</feature>
<protein>
    <submittedName>
        <fullName evidence="3">Uncharacterized protein</fullName>
    </submittedName>
</protein>
<dbReference type="Pfam" id="PF08681">
    <property type="entry name" value="TacA1"/>
    <property type="match status" value="1"/>
</dbReference>
<dbReference type="InterPro" id="IPR014795">
    <property type="entry name" value="TacA_1-like"/>
</dbReference>
<dbReference type="EMBL" id="CP014060">
    <property type="protein sequence ID" value="AUZ18249.1"/>
    <property type="molecule type" value="Genomic_DNA"/>
</dbReference>
<name>A0A2L0PUE2_ALCXX</name>
<sequence>MNWTLVLMCTLLLLCAVIVATPPIYRTLREAVAREESLERSEIPKPRGRRGRMRLSKSGQEAFARALIDPPKPNAALKKAFKRHKELIKR</sequence>
<reference evidence="4" key="1">
    <citation type="submission" date="2015-12" db="EMBL/GenBank/DDBJ databases">
        <title>FDA dAtabase for Regulatory Grade micrObial Sequences (FDA-ARGOS): Supporting development and validation of Infectious Disease Dx tests.</title>
        <authorList>
            <person name="Case J."/>
            <person name="Tallon L."/>
            <person name="Sadzewicz L."/>
            <person name="Sengamalay N."/>
            <person name="Ott S."/>
            <person name="Godinez A."/>
            <person name="Nagaraj S."/>
            <person name="Nadendla S."/>
            <person name="Sichtig H."/>
        </authorList>
    </citation>
    <scope>NUCLEOTIDE SEQUENCE [LARGE SCALE GENOMIC DNA]</scope>
    <source>
        <strain evidence="4">FDAARGOS_147</strain>
    </source>
</reference>
<organism evidence="3 4">
    <name type="scientific">Alcaligenes xylosoxydans xylosoxydans</name>
    <name type="common">Achromobacter xylosoxidans</name>
    <dbReference type="NCBI Taxonomy" id="85698"/>
    <lineage>
        <taxon>Bacteria</taxon>
        <taxon>Pseudomonadati</taxon>
        <taxon>Pseudomonadota</taxon>
        <taxon>Betaproteobacteria</taxon>
        <taxon>Burkholderiales</taxon>
        <taxon>Alcaligenaceae</taxon>
        <taxon>Achromobacter</taxon>
    </lineage>
</organism>
<evidence type="ECO:0000256" key="2">
    <source>
        <dbReference type="SAM" id="MobiDB-lite"/>
    </source>
</evidence>
<evidence type="ECO:0000256" key="1">
    <source>
        <dbReference type="ARBA" id="ARBA00022649"/>
    </source>
</evidence>
<dbReference type="Gene3D" id="1.20.5.780">
    <property type="entry name" value="Single helix bin"/>
    <property type="match status" value="1"/>
</dbReference>
<keyword evidence="1" id="KW-1277">Toxin-antitoxin system</keyword>
<gene>
    <name evidence="3" type="ORF">AL504_31450</name>
</gene>